<dbReference type="AlphaFoldDB" id="A0A0F9R3I2"/>
<gene>
    <name evidence="1" type="ORF">LCGC14_0942000</name>
</gene>
<comment type="caution">
    <text evidence="1">The sequence shown here is derived from an EMBL/GenBank/DDBJ whole genome shotgun (WGS) entry which is preliminary data.</text>
</comment>
<evidence type="ECO:0000313" key="1">
    <source>
        <dbReference type="EMBL" id="KKN19816.1"/>
    </source>
</evidence>
<accession>A0A0F9R3I2</accession>
<dbReference type="EMBL" id="LAZR01003300">
    <property type="protein sequence ID" value="KKN19816.1"/>
    <property type="molecule type" value="Genomic_DNA"/>
</dbReference>
<sequence>MARLFDKNCAVMERTADGQALGRCWFYVGDRNVCPRHGDVQKVQEHFVETGHLTDRRKDDERYVR</sequence>
<reference evidence="1" key="1">
    <citation type="journal article" date="2015" name="Nature">
        <title>Complex archaea that bridge the gap between prokaryotes and eukaryotes.</title>
        <authorList>
            <person name="Spang A."/>
            <person name="Saw J.H."/>
            <person name="Jorgensen S.L."/>
            <person name="Zaremba-Niedzwiedzka K."/>
            <person name="Martijn J."/>
            <person name="Lind A.E."/>
            <person name="van Eijk R."/>
            <person name="Schleper C."/>
            <person name="Guy L."/>
            <person name="Ettema T.J."/>
        </authorList>
    </citation>
    <scope>NUCLEOTIDE SEQUENCE</scope>
</reference>
<proteinExistence type="predicted"/>
<organism evidence="1">
    <name type="scientific">marine sediment metagenome</name>
    <dbReference type="NCBI Taxonomy" id="412755"/>
    <lineage>
        <taxon>unclassified sequences</taxon>
        <taxon>metagenomes</taxon>
        <taxon>ecological metagenomes</taxon>
    </lineage>
</organism>
<protein>
    <submittedName>
        <fullName evidence="1">Uncharacterized protein</fullName>
    </submittedName>
</protein>
<name>A0A0F9R3I2_9ZZZZ</name>